<evidence type="ECO:0000256" key="1">
    <source>
        <dbReference type="ARBA" id="ARBA00008791"/>
    </source>
</evidence>
<dbReference type="PANTHER" id="PTHR46268:SF8">
    <property type="entry name" value="UNIVERSAL STRESS PROTEIN SLL1388"/>
    <property type="match status" value="1"/>
</dbReference>
<organism evidence="3 4">
    <name type="scientific">Candidatus Synechococcus calcipolaris G9</name>
    <dbReference type="NCBI Taxonomy" id="1497997"/>
    <lineage>
        <taxon>Bacteria</taxon>
        <taxon>Bacillati</taxon>
        <taxon>Cyanobacteriota</taxon>
        <taxon>Cyanophyceae</taxon>
        <taxon>Synechococcales</taxon>
        <taxon>Synechococcaceae</taxon>
        <taxon>Synechococcus</taxon>
    </lineage>
</organism>
<dbReference type="PANTHER" id="PTHR46268">
    <property type="entry name" value="STRESS RESPONSE PROTEIN NHAX"/>
    <property type="match status" value="1"/>
</dbReference>
<dbReference type="Pfam" id="PF00582">
    <property type="entry name" value="Usp"/>
    <property type="match status" value="2"/>
</dbReference>
<dbReference type="CDD" id="cd00293">
    <property type="entry name" value="USP-like"/>
    <property type="match status" value="2"/>
</dbReference>
<proteinExistence type="inferred from homology"/>
<feature type="domain" description="UspA" evidence="2">
    <location>
        <begin position="1"/>
        <end position="133"/>
    </location>
</feature>
<keyword evidence="4" id="KW-1185">Reference proteome</keyword>
<dbReference type="Proteomes" id="UP001154265">
    <property type="component" value="Unassembled WGS sequence"/>
</dbReference>
<evidence type="ECO:0000259" key="2">
    <source>
        <dbReference type="Pfam" id="PF00582"/>
    </source>
</evidence>
<name>A0ABT6F0F8_9SYNE</name>
<reference evidence="3" key="1">
    <citation type="journal article" date="2022" name="Genome Biol. Evol.">
        <title>A New Gene Family Diagnostic for Intracellular Biomineralization of Amorphous Ca Carbonates by Cyanobacteria.</title>
        <authorList>
            <person name="Benzerara K."/>
            <person name="Duprat E."/>
            <person name="Bitard-Feildel T."/>
            <person name="Caumes G."/>
            <person name="Cassier-Chauvat C."/>
            <person name="Chauvat F."/>
            <person name="Dezi M."/>
            <person name="Diop S.I."/>
            <person name="Gaschignard G."/>
            <person name="Gorgen S."/>
            <person name="Gugger M."/>
            <person name="Lopez-Garcia P."/>
            <person name="Millet M."/>
            <person name="Skouri-Panet F."/>
            <person name="Moreira D."/>
            <person name="Callebaut I."/>
        </authorList>
    </citation>
    <scope>NUCLEOTIDE SEQUENCE</scope>
    <source>
        <strain evidence="3">G9</strain>
    </source>
</reference>
<accession>A0ABT6F0F8</accession>
<dbReference type="SUPFAM" id="SSF52402">
    <property type="entry name" value="Adenine nucleotide alpha hydrolases-like"/>
    <property type="match status" value="2"/>
</dbReference>
<reference evidence="3" key="2">
    <citation type="submission" date="2022-01" db="EMBL/GenBank/DDBJ databases">
        <authorList>
            <person name="Zivanovic Y."/>
            <person name="Moreira D."/>
            <person name="Lopez-Garcia P."/>
        </authorList>
    </citation>
    <scope>NUCLEOTIDE SEQUENCE</scope>
    <source>
        <strain evidence="3">G9</strain>
    </source>
</reference>
<protein>
    <submittedName>
        <fullName evidence="3">Universal stress protein</fullName>
    </submittedName>
</protein>
<feature type="domain" description="UspA" evidence="2">
    <location>
        <begin position="142"/>
        <end position="278"/>
    </location>
</feature>
<dbReference type="InterPro" id="IPR006015">
    <property type="entry name" value="Universal_stress_UspA"/>
</dbReference>
<dbReference type="InterPro" id="IPR014729">
    <property type="entry name" value="Rossmann-like_a/b/a_fold"/>
</dbReference>
<dbReference type="Gene3D" id="3.40.50.620">
    <property type="entry name" value="HUPs"/>
    <property type="match status" value="2"/>
</dbReference>
<evidence type="ECO:0000313" key="3">
    <source>
        <dbReference type="EMBL" id="MDG2991306.1"/>
    </source>
</evidence>
<comment type="similarity">
    <text evidence="1">Belongs to the universal stress protein A family.</text>
</comment>
<sequence length="282" mass="30590">MIQSILLADSGVGQSEQMLKALVELPAIQRAAVTVLHVITPQVIAEDMVSQRQEGVKLLAQAVERLHLDPVTNVNTMLREGDPKDTVVQVAEEINTDLIIMGSRGLKRLQSILANSVSQYVFQLSPRPMLLVRDDLFVKKINRVMVALDPSASGQICLNLALSLMDGLKGGKLIFAHVNPELKGRTELTSAEADPVLTNAANAAKQRGIAYQCLSSSGKPGEEICRIASETNADLLLLGSPDRRPSIARSLPDLDRLLGTSTSDYVRVYAECPVLFVRQSEA</sequence>
<dbReference type="InterPro" id="IPR006016">
    <property type="entry name" value="UspA"/>
</dbReference>
<dbReference type="RefSeq" id="WP_277867177.1">
    <property type="nucleotide sequence ID" value="NZ_JAKKUT010000002.1"/>
</dbReference>
<dbReference type="PRINTS" id="PR01438">
    <property type="entry name" value="UNVRSLSTRESS"/>
</dbReference>
<evidence type="ECO:0000313" key="4">
    <source>
        <dbReference type="Proteomes" id="UP001154265"/>
    </source>
</evidence>
<dbReference type="EMBL" id="JAKKUT010000002">
    <property type="protein sequence ID" value="MDG2991306.1"/>
    <property type="molecule type" value="Genomic_DNA"/>
</dbReference>
<gene>
    <name evidence="3" type="ORF">L3556_10245</name>
</gene>
<comment type="caution">
    <text evidence="3">The sequence shown here is derived from an EMBL/GenBank/DDBJ whole genome shotgun (WGS) entry which is preliminary data.</text>
</comment>